<reference evidence="2" key="2">
    <citation type="journal article" date="2015" name="Fish Shellfish Immunol.">
        <title>Early steps in the European eel (Anguilla anguilla)-Vibrio vulnificus interaction in the gills: Role of the RtxA13 toxin.</title>
        <authorList>
            <person name="Callol A."/>
            <person name="Pajuelo D."/>
            <person name="Ebbesson L."/>
            <person name="Teles M."/>
            <person name="MacKenzie S."/>
            <person name="Amaro C."/>
        </authorList>
    </citation>
    <scope>NUCLEOTIDE SEQUENCE</scope>
</reference>
<evidence type="ECO:0000313" key="2">
    <source>
        <dbReference type="EMBL" id="JAI04749.1"/>
    </source>
</evidence>
<keyword evidence="1" id="KW-0812">Transmembrane</keyword>
<name>A0A0E9XSV8_ANGAN</name>
<reference evidence="2" key="1">
    <citation type="submission" date="2014-11" db="EMBL/GenBank/DDBJ databases">
        <authorList>
            <person name="Amaro Gonzalez C."/>
        </authorList>
    </citation>
    <scope>NUCLEOTIDE SEQUENCE</scope>
</reference>
<sequence length="39" mass="4746">MQTAVDQIHSNVLHFIPFGAFFLYIFWDRMSEKRCINRL</sequence>
<evidence type="ECO:0000256" key="1">
    <source>
        <dbReference type="SAM" id="Phobius"/>
    </source>
</evidence>
<dbReference type="EMBL" id="GBXM01003829">
    <property type="protein sequence ID" value="JAI04749.1"/>
    <property type="molecule type" value="Transcribed_RNA"/>
</dbReference>
<keyword evidence="1" id="KW-1133">Transmembrane helix</keyword>
<dbReference type="AlphaFoldDB" id="A0A0E9XSV8"/>
<accession>A0A0E9XSV8</accession>
<proteinExistence type="predicted"/>
<protein>
    <submittedName>
        <fullName evidence="2">Uncharacterized protein</fullName>
    </submittedName>
</protein>
<keyword evidence="1" id="KW-0472">Membrane</keyword>
<organism evidence="2">
    <name type="scientific">Anguilla anguilla</name>
    <name type="common">European freshwater eel</name>
    <name type="synonym">Muraena anguilla</name>
    <dbReference type="NCBI Taxonomy" id="7936"/>
    <lineage>
        <taxon>Eukaryota</taxon>
        <taxon>Metazoa</taxon>
        <taxon>Chordata</taxon>
        <taxon>Craniata</taxon>
        <taxon>Vertebrata</taxon>
        <taxon>Euteleostomi</taxon>
        <taxon>Actinopterygii</taxon>
        <taxon>Neopterygii</taxon>
        <taxon>Teleostei</taxon>
        <taxon>Anguilliformes</taxon>
        <taxon>Anguillidae</taxon>
        <taxon>Anguilla</taxon>
    </lineage>
</organism>
<feature type="transmembrane region" description="Helical" evidence="1">
    <location>
        <begin position="12"/>
        <end position="30"/>
    </location>
</feature>